<feature type="non-terminal residue" evidence="2">
    <location>
        <position position="117"/>
    </location>
</feature>
<protein>
    <submittedName>
        <fullName evidence="2">Tick transposon</fullName>
    </submittedName>
</protein>
<sequence>TNLFNFSHDAAAKAAHHGETPVTKAVAPSDYSRQRLRQLLPTAHPDRRVASGNPPPPLPENWPGETRAVAAASPADRQRLACCAHVHQVSLFIPCVPQMWCRRNAGAHHLFLPCSGR</sequence>
<feature type="non-terminal residue" evidence="2">
    <location>
        <position position="1"/>
    </location>
</feature>
<dbReference type="EMBL" id="GEDV01000514">
    <property type="protein sequence ID" value="JAP88043.1"/>
    <property type="molecule type" value="Transcribed_RNA"/>
</dbReference>
<dbReference type="AlphaFoldDB" id="A0A131Z9M2"/>
<name>A0A131Z9M2_RHIAP</name>
<proteinExistence type="predicted"/>
<evidence type="ECO:0000256" key="1">
    <source>
        <dbReference type="SAM" id="MobiDB-lite"/>
    </source>
</evidence>
<evidence type="ECO:0000313" key="2">
    <source>
        <dbReference type="EMBL" id="JAP88043.1"/>
    </source>
</evidence>
<reference evidence="2" key="1">
    <citation type="journal article" date="2016" name="Ticks Tick Borne Dis.">
        <title>De novo assembly and annotation of the salivary gland transcriptome of Rhipicephalus appendiculatus male and female ticks during blood feeding.</title>
        <authorList>
            <person name="de Castro M.H."/>
            <person name="de Klerk D."/>
            <person name="Pienaar R."/>
            <person name="Latif A.A."/>
            <person name="Rees D.J."/>
            <person name="Mans B.J."/>
        </authorList>
    </citation>
    <scope>NUCLEOTIDE SEQUENCE</scope>
    <source>
        <tissue evidence="2">Salivary glands</tissue>
    </source>
</reference>
<feature type="region of interest" description="Disordered" evidence="1">
    <location>
        <begin position="41"/>
        <end position="70"/>
    </location>
</feature>
<feature type="region of interest" description="Disordered" evidence="1">
    <location>
        <begin position="12"/>
        <end position="31"/>
    </location>
</feature>
<accession>A0A131Z9M2</accession>
<organism evidence="2">
    <name type="scientific">Rhipicephalus appendiculatus</name>
    <name type="common">Brown ear tick</name>
    <dbReference type="NCBI Taxonomy" id="34631"/>
    <lineage>
        <taxon>Eukaryota</taxon>
        <taxon>Metazoa</taxon>
        <taxon>Ecdysozoa</taxon>
        <taxon>Arthropoda</taxon>
        <taxon>Chelicerata</taxon>
        <taxon>Arachnida</taxon>
        <taxon>Acari</taxon>
        <taxon>Parasitiformes</taxon>
        <taxon>Ixodida</taxon>
        <taxon>Ixodoidea</taxon>
        <taxon>Ixodidae</taxon>
        <taxon>Rhipicephalinae</taxon>
        <taxon>Rhipicephalus</taxon>
        <taxon>Rhipicephalus</taxon>
    </lineage>
</organism>